<keyword evidence="1" id="KW-0812">Transmembrane</keyword>
<gene>
    <name evidence="2" type="ordered locus">TC41_2882</name>
</gene>
<dbReference type="KEGG" id="aad:TC41_2882"/>
<reference evidence="3" key="2">
    <citation type="submission" date="2011-06" db="EMBL/GenBank/DDBJ databases">
        <title>The complete genome sequence of Alicyclobacillus acidocaldarius sp. Tc-4-1.</title>
        <authorList>
            <person name="Chen Y."/>
            <person name="He Y."/>
            <person name="Dong Z."/>
            <person name="Hu S."/>
        </authorList>
    </citation>
    <scope>NUCLEOTIDE SEQUENCE [LARGE SCALE GENOMIC DNA]</scope>
    <source>
        <strain evidence="3">Tc-4-1</strain>
    </source>
</reference>
<dbReference type="AlphaFoldDB" id="F8IK68"/>
<evidence type="ECO:0000313" key="3">
    <source>
        <dbReference type="Proteomes" id="UP000000292"/>
    </source>
</evidence>
<feature type="transmembrane region" description="Helical" evidence="1">
    <location>
        <begin position="45"/>
        <end position="63"/>
    </location>
</feature>
<proteinExistence type="predicted"/>
<evidence type="ECO:0000256" key="1">
    <source>
        <dbReference type="SAM" id="Phobius"/>
    </source>
</evidence>
<dbReference type="EMBL" id="CP002902">
    <property type="protein sequence ID" value="AEJ44773.1"/>
    <property type="molecule type" value="Genomic_DNA"/>
</dbReference>
<organism evidence="2 3">
    <name type="scientific">Alicyclobacillus acidocaldarius (strain Tc-4-1)</name>
    <name type="common">Bacillus acidocaldarius</name>
    <dbReference type="NCBI Taxonomy" id="1048834"/>
    <lineage>
        <taxon>Bacteria</taxon>
        <taxon>Bacillati</taxon>
        <taxon>Bacillota</taxon>
        <taxon>Bacilli</taxon>
        <taxon>Bacillales</taxon>
        <taxon>Alicyclobacillaceae</taxon>
        <taxon>Alicyclobacillus</taxon>
    </lineage>
</organism>
<evidence type="ECO:0000313" key="2">
    <source>
        <dbReference type="EMBL" id="AEJ44773.1"/>
    </source>
</evidence>
<dbReference type="HOGENOM" id="CLU_2766715_0_0_9"/>
<dbReference type="Proteomes" id="UP000000292">
    <property type="component" value="Chromosome"/>
</dbReference>
<feature type="transmembrane region" description="Helical" evidence="1">
    <location>
        <begin position="12"/>
        <end position="39"/>
    </location>
</feature>
<name>F8IK68_ALIAT</name>
<accession>F8IK68</accession>
<keyword evidence="1" id="KW-0472">Membrane</keyword>
<protein>
    <submittedName>
        <fullName evidence="2">Uncharacterized protein</fullName>
    </submittedName>
</protein>
<dbReference type="RefSeq" id="WP_014465599.1">
    <property type="nucleotide sequence ID" value="NC_017167.1"/>
</dbReference>
<dbReference type="STRING" id="1048834.TC41_2882"/>
<dbReference type="PATRIC" id="fig|1048834.4.peg.2739"/>
<keyword evidence="1" id="KW-1133">Transmembrane helix</keyword>
<reference evidence="2 3" key="1">
    <citation type="journal article" date="2011" name="J. Bacteriol.">
        <title>Complete Genome Sequence of Alicyclobacillus acidocaldarius Strain Tc-4-1.</title>
        <authorList>
            <person name="Chen Y."/>
            <person name="He Y."/>
            <person name="Zhang B."/>
            <person name="Yang J."/>
            <person name="Li W."/>
            <person name="Dong Z."/>
            <person name="Hu S."/>
        </authorList>
    </citation>
    <scope>NUCLEOTIDE SEQUENCE [LARGE SCALE GENOMIC DNA]</scope>
    <source>
        <strain evidence="2 3">Tc-4-1</strain>
    </source>
</reference>
<sequence>MRTESEVLAMHVATIVLIALLAVVAVFLGVIAFVALTVWWTFKPILDVLGKIALALDLGRFLYRHNRWQVFRRARHHE</sequence>